<keyword evidence="3" id="KW-1185">Reference proteome</keyword>
<dbReference type="OrthoDB" id="119951at2"/>
<keyword evidence="2" id="KW-0378">Hydrolase</keyword>
<reference evidence="2 3" key="1">
    <citation type="submission" date="2018-06" db="EMBL/GenBank/DDBJ databases">
        <authorList>
            <consortium name="Pathogen Informatics"/>
            <person name="Doyle S."/>
        </authorList>
    </citation>
    <scope>NUCLEOTIDE SEQUENCE [LARGE SCALE GENOMIC DNA]</scope>
    <source>
        <strain evidence="2 3">NCTC12151</strain>
    </source>
</reference>
<proteinExistence type="predicted"/>
<feature type="domain" description="Beta-lactamase-related" evidence="1">
    <location>
        <begin position="19"/>
        <end position="363"/>
    </location>
</feature>
<organism evidence="2 3">
    <name type="scientific">Leminorella richardii</name>
    <dbReference type="NCBI Taxonomy" id="158841"/>
    <lineage>
        <taxon>Bacteria</taxon>
        <taxon>Pseudomonadati</taxon>
        <taxon>Pseudomonadota</taxon>
        <taxon>Gammaproteobacteria</taxon>
        <taxon>Enterobacterales</taxon>
        <taxon>Budviciaceae</taxon>
        <taxon>Leminorella</taxon>
    </lineage>
</organism>
<dbReference type="SUPFAM" id="SSF56601">
    <property type="entry name" value="beta-lactamase/transpeptidase-like"/>
    <property type="match status" value="1"/>
</dbReference>
<dbReference type="KEGG" id="lri:NCTC12151_03700"/>
<gene>
    <name evidence="2" type="primary">estB</name>
    <name evidence="2" type="ORF">NCTC12151_03700</name>
</gene>
<dbReference type="RefSeq" id="WP_111741927.1">
    <property type="nucleotide sequence ID" value="NZ_LR698987.1"/>
</dbReference>
<dbReference type="InterPro" id="IPR012338">
    <property type="entry name" value="Beta-lactam/transpept-like"/>
</dbReference>
<dbReference type="InterPro" id="IPR001466">
    <property type="entry name" value="Beta-lactam-related"/>
</dbReference>
<dbReference type="PANTHER" id="PTHR43283">
    <property type="entry name" value="BETA-LACTAMASE-RELATED"/>
    <property type="match status" value="1"/>
</dbReference>
<dbReference type="Proteomes" id="UP000249005">
    <property type="component" value="Chromosome 1"/>
</dbReference>
<dbReference type="AlphaFoldDB" id="A0A2X4Y7K5"/>
<accession>A0A2X4Y7K5</accession>
<dbReference type="Gene3D" id="3.40.710.10">
    <property type="entry name" value="DD-peptidase/beta-lactamase superfamily"/>
    <property type="match status" value="1"/>
</dbReference>
<dbReference type="PANTHER" id="PTHR43283:SF3">
    <property type="entry name" value="BETA-LACTAMASE FAMILY PROTEIN (AFU_ORTHOLOGUE AFUA_5G07500)"/>
    <property type="match status" value="1"/>
</dbReference>
<evidence type="ECO:0000259" key="1">
    <source>
        <dbReference type="Pfam" id="PF00144"/>
    </source>
</evidence>
<evidence type="ECO:0000313" key="3">
    <source>
        <dbReference type="Proteomes" id="UP000249005"/>
    </source>
</evidence>
<dbReference type="EC" id="3.1.1.-" evidence="2"/>
<dbReference type="EMBL" id="LS483470">
    <property type="protein sequence ID" value="SQI44464.1"/>
    <property type="molecule type" value="Genomic_DNA"/>
</dbReference>
<dbReference type="Pfam" id="PF00144">
    <property type="entry name" value="Beta-lactamase"/>
    <property type="match status" value="1"/>
</dbReference>
<evidence type="ECO:0000313" key="2">
    <source>
        <dbReference type="EMBL" id="SQI44464.1"/>
    </source>
</evidence>
<dbReference type="InterPro" id="IPR050789">
    <property type="entry name" value="Diverse_Enzym_Activities"/>
</dbReference>
<dbReference type="GO" id="GO:0016787">
    <property type="term" value="F:hydrolase activity"/>
    <property type="evidence" value="ECO:0007669"/>
    <property type="project" value="UniProtKB-KW"/>
</dbReference>
<sequence length="384" mass="41375">MQSALDSVINRAVSPASGETQAVVGTVVYVTHHGESIYRKAAGFADRERALPVTHDTLFRLSSVTKPFVTAAVGVLLEQGKLSLEDDVTRWLPAFTPSLPNGVRPKITIEHLLSHSAGLNYRFCESPDGPYHRLGVSDGMDISGLTLEENLRRIASAPLLYLPGTSVAYSVATDVLGAVVAAVCDSSLSDAIASLVSQPLGLSHASFYPSDSARLAVPYVNACPTPRPMMDDEDMVNDEFGAAGGIHFSPKRVFKQDEFQSGGSGMIGSADDIERLLQVFRMKGAPLFGKSVFDSLTRDRCVGTEFGPGYGFASSWQVLRDPKVANSLQSPGTISWGGVYGHSWFIDFEQDLSVVILTNTAPEGLFGQFPRDVCEAVYRQFVTD</sequence>
<protein>
    <submittedName>
        <fullName evidence="2">Esterase estB</fullName>
        <ecNumber evidence="2">3.1.1.-</ecNumber>
    </submittedName>
</protein>
<name>A0A2X4Y7K5_9GAMM</name>